<keyword evidence="8" id="KW-1185">Reference proteome</keyword>
<dbReference type="Pfam" id="PF04932">
    <property type="entry name" value="Wzy_C"/>
    <property type="match status" value="1"/>
</dbReference>
<comment type="caution">
    <text evidence="7">The sequence shown here is derived from an EMBL/GenBank/DDBJ whole genome shotgun (WGS) entry which is preliminary data.</text>
</comment>
<dbReference type="Proteomes" id="UP001595965">
    <property type="component" value="Unassembled WGS sequence"/>
</dbReference>
<comment type="subcellular location">
    <subcellularLocation>
        <location evidence="1">Membrane</location>
        <topology evidence="1">Multi-pass membrane protein</topology>
    </subcellularLocation>
</comment>
<evidence type="ECO:0000256" key="1">
    <source>
        <dbReference type="ARBA" id="ARBA00004141"/>
    </source>
</evidence>
<evidence type="ECO:0000256" key="2">
    <source>
        <dbReference type="ARBA" id="ARBA00022692"/>
    </source>
</evidence>
<evidence type="ECO:0000256" key="4">
    <source>
        <dbReference type="ARBA" id="ARBA00023136"/>
    </source>
</evidence>
<protein>
    <submittedName>
        <fullName evidence="7">O-antigen ligase family protein</fullName>
    </submittedName>
</protein>
<feature type="transmembrane region" description="Helical" evidence="5">
    <location>
        <begin position="194"/>
        <end position="220"/>
    </location>
</feature>
<dbReference type="PANTHER" id="PTHR37422">
    <property type="entry name" value="TEICHURONIC ACID BIOSYNTHESIS PROTEIN TUAE"/>
    <property type="match status" value="1"/>
</dbReference>
<sequence>MKLIYNSKKPMDAHESGQRGELALIVVGVLLTLRTALLVLVPSALGFIGIPSELSNLIVNFGTLAVGCAAIPWILSRAPRPAWVVVWFLAVALVISMLFYGGGVALLGAFGVDLALGLIWLLVMSSISDFRSFRRLLYWGGYVILVATALQLVRTSAAEDEVGYSQFLAYVALPAALIFADAAFERHAFFNAALATAAGVMVMSTGARGPLVTIVLFVAIRGALKMRSSPRLVLLFVGGGAALLVALQYVRDSLLSWLFETLENLGLSTRVVTRLLEGTLLEDRARGALAQHTVDLIVEHPVVGLGLGNERRHVAVLMGDSGPSQWTGWYPHNVFLEVLSQFGVIVGSLILIWVAVKILRAVVATDDMDRSLTALIFVGMGLVPLLFSASYLSWPQFFALIGVCLAAQRLHTSPSALVREAK</sequence>
<dbReference type="InterPro" id="IPR007016">
    <property type="entry name" value="O-antigen_ligase-rel_domated"/>
</dbReference>
<reference evidence="8" key="1">
    <citation type="journal article" date="2019" name="Int. J. Syst. Evol. Microbiol.">
        <title>The Global Catalogue of Microorganisms (GCM) 10K type strain sequencing project: providing services to taxonomists for standard genome sequencing and annotation.</title>
        <authorList>
            <consortium name="The Broad Institute Genomics Platform"/>
            <consortium name="The Broad Institute Genome Sequencing Center for Infectious Disease"/>
            <person name="Wu L."/>
            <person name="Ma J."/>
        </authorList>
    </citation>
    <scope>NUCLEOTIDE SEQUENCE [LARGE SCALE GENOMIC DNA]</scope>
    <source>
        <strain evidence="8">CGMCC 1.12125</strain>
    </source>
</reference>
<keyword evidence="7" id="KW-0436">Ligase</keyword>
<organism evidence="7 8">
    <name type="scientific">Citricoccus alkalitolerans</name>
    <dbReference type="NCBI Taxonomy" id="246603"/>
    <lineage>
        <taxon>Bacteria</taxon>
        <taxon>Bacillati</taxon>
        <taxon>Actinomycetota</taxon>
        <taxon>Actinomycetes</taxon>
        <taxon>Micrococcales</taxon>
        <taxon>Micrococcaceae</taxon>
        <taxon>Citricoccus</taxon>
    </lineage>
</organism>
<dbReference type="GO" id="GO:0016874">
    <property type="term" value="F:ligase activity"/>
    <property type="evidence" value="ECO:0007669"/>
    <property type="project" value="UniProtKB-KW"/>
</dbReference>
<name>A0ABV8XVS3_9MICC</name>
<feature type="transmembrane region" description="Helical" evidence="5">
    <location>
        <begin position="57"/>
        <end position="75"/>
    </location>
</feature>
<dbReference type="PANTHER" id="PTHR37422:SF13">
    <property type="entry name" value="LIPOPOLYSACCHARIDE BIOSYNTHESIS PROTEIN PA4999-RELATED"/>
    <property type="match status" value="1"/>
</dbReference>
<dbReference type="EMBL" id="JBHSEN010000001">
    <property type="protein sequence ID" value="MFC4428445.1"/>
    <property type="molecule type" value="Genomic_DNA"/>
</dbReference>
<evidence type="ECO:0000259" key="6">
    <source>
        <dbReference type="Pfam" id="PF04932"/>
    </source>
</evidence>
<feature type="domain" description="O-antigen ligase-related" evidence="6">
    <location>
        <begin position="196"/>
        <end position="350"/>
    </location>
</feature>
<feature type="transmembrane region" description="Helical" evidence="5">
    <location>
        <begin position="106"/>
        <end position="124"/>
    </location>
</feature>
<keyword evidence="2 5" id="KW-0812">Transmembrane</keyword>
<evidence type="ECO:0000313" key="8">
    <source>
        <dbReference type="Proteomes" id="UP001595965"/>
    </source>
</evidence>
<feature type="transmembrane region" description="Helical" evidence="5">
    <location>
        <begin position="232"/>
        <end position="250"/>
    </location>
</feature>
<evidence type="ECO:0000256" key="3">
    <source>
        <dbReference type="ARBA" id="ARBA00022989"/>
    </source>
</evidence>
<dbReference type="RefSeq" id="WP_344230065.1">
    <property type="nucleotide sequence ID" value="NZ_BAAALH010000002.1"/>
</dbReference>
<proteinExistence type="predicted"/>
<keyword evidence="4 5" id="KW-0472">Membrane</keyword>
<evidence type="ECO:0000313" key="7">
    <source>
        <dbReference type="EMBL" id="MFC4428445.1"/>
    </source>
</evidence>
<feature type="transmembrane region" description="Helical" evidence="5">
    <location>
        <begin position="136"/>
        <end position="153"/>
    </location>
</feature>
<feature type="transmembrane region" description="Helical" evidence="5">
    <location>
        <begin position="371"/>
        <end position="391"/>
    </location>
</feature>
<feature type="transmembrane region" description="Helical" evidence="5">
    <location>
        <begin position="21"/>
        <end position="45"/>
    </location>
</feature>
<feature type="transmembrane region" description="Helical" evidence="5">
    <location>
        <begin position="338"/>
        <end position="359"/>
    </location>
</feature>
<accession>A0ABV8XVS3</accession>
<feature type="transmembrane region" description="Helical" evidence="5">
    <location>
        <begin position="82"/>
        <end position="100"/>
    </location>
</feature>
<dbReference type="InterPro" id="IPR051533">
    <property type="entry name" value="WaaL-like"/>
</dbReference>
<gene>
    <name evidence="7" type="ORF">ACFO0K_01985</name>
</gene>
<keyword evidence="3 5" id="KW-1133">Transmembrane helix</keyword>
<evidence type="ECO:0000256" key="5">
    <source>
        <dbReference type="SAM" id="Phobius"/>
    </source>
</evidence>